<keyword evidence="5" id="KW-0067">ATP-binding</keyword>
<dbReference type="PANTHER" id="PTHR43553">
    <property type="entry name" value="HEAVY METAL TRANSPORTER"/>
    <property type="match status" value="1"/>
</dbReference>
<dbReference type="SMART" id="SM00382">
    <property type="entry name" value="AAA"/>
    <property type="match status" value="2"/>
</dbReference>
<dbReference type="InterPro" id="IPR015856">
    <property type="entry name" value="ABC_transpr_CbiO/EcfA_su"/>
</dbReference>
<sequence>MYKLSPFTYTFAGRSKAKKIFLDSTLIFERNDTVAIIGPSGGGKSTFLKILKGIIPEYSSGKLEGEVLFNGHPLSGVYFQENLQKILYLFQNPFSQLIYPGTEEEFLFSMENFNFTREQMDREKEKFEKLFNLKNIWGKKTSELSNGECQKLVLASMLAIGPDVLLLDEPTAFLDPTARKEFYQYLDVIRKDRLLIIVDHHVDEIRPLINKVIFVDHDGHITPGFFTKNNFVVEDISLPKPKTAEEVNVTVSDLSFSYHKDRELLKEANATFKSGEVVAVRGRNGEGKSTFFKLLSGILKPKKGQILLEKNGKTYKNDKIFPHVGFVFQNPEAHFFFDTIEEELKQSFRFLSKEHTVLKDDLLSRFFHDIDLKKSPFLLSEGEKRRLSILMTVFLEKSLILYDEPTFGQDQKSIEEIIVLIRELKKLGLIQVFISHDDYLIEKIADRVLVLEAGRLYEVPRA</sequence>
<keyword evidence="2" id="KW-0813">Transport</keyword>
<dbReference type="InterPro" id="IPR003593">
    <property type="entry name" value="AAA+_ATPase"/>
</dbReference>
<dbReference type="GO" id="GO:0042626">
    <property type="term" value="F:ATPase-coupled transmembrane transporter activity"/>
    <property type="evidence" value="ECO:0007669"/>
    <property type="project" value="TreeGrafter"/>
</dbReference>
<name>A0A2K9NVH2_BACTC</name>
<dbReference type="Pfam" id="PF00005">
    <property type="entry name" value="ABC_tran"/>
    <property type="match status" value="2"/>
</dbReference>
<dbReference type="InterPro" id="IPR050095">
    <property type="entry name" value="ECF_ABC_transporter_ATP-bd"/>
</dbReference>
<comment type="subcellular location">
    <subcellularLocation>
        <location evidence="1">Cell membrane</location>
        <topology evidence="1">Peripheral membrane protein</topology>
    </subcellularLocation>
</comment>
<accession>A0A2K9NVH2</accession>
<keyword evidence="6" id="KW-1278">Translocase</keyword>
<evidence type="ECO:0000256" key="6">
    <source>
        <dbReference type="ARBA" id="ARBA00022967"/>
    </source>
</evidence>
<evidence type="ECO:0000256" key="5">
    <source>
        <dbReference type="ARBA" id="ARBA00022840"/>
    </source>
</evidence>
<reference evidence="8 9" key="1">
    <citation type="submission" date="2018-01" db="EMBL/GenBank/DDBJ databases">
        <title>Complete genome sequence of Bacteriovorax stolpii DSM12778.</title>
        <authorList>
            <person name="Tang B."/>
            <person name="Chang J."/>
        </authorList>
    </citation>
    <scope>NUCLEOTIDE SEQUENCE [LARGE SCALE GENOMIC DNA]</scope>
    <source>
        <strain evidence="8 9">DSM 12778</strain>
    </source>
</reference>
<dbReference type="PANTHER" id="PTHR43553:SF27">
    <property type="entry name" value="ENERGY-COUPLING FACTOR TRANSPORTER ATP-BINDING PROTEIN ECFA2"/>
    <property type="match status" value="1"/>
</dbReference>
<protein>
    <submittedName>
        <fullName evidence="8">Uncharacterized protein</fullName>
    </submittedName>
</protein>
<dbReference type="RefSeq" id="WP_102244797.1">
    <property type="nucleotide sequence ID" value="NZ_CP025704.1"/>
</dbReference>
<dbReference type="GO" id="GO:0016887">
    <property type="term" value="F:ATP hydrolysis activity"/>
    <property type="evidence" value="ECO:0007669"/>
    <property type="project" value="InterPro"/>
</dbReference>
<dbReference type="PROSITE" id="PS50893">
    <property type="entry name" value="ABC_TRANSPORTER_2"/>
    <property type="match status" value="2"/>
</dbReference>
<evidence type="ECO:0000313" key="8">
    <source>
        <dbReference type="EMBL" id="AUN99506.1"/>
    </source>
</evidence>
<dbReference type="Gene3D" id="3.40.50.300">
    <property type="entry name" value="P-loop containing nucleotide triphosphate hydrolases"/>
    <property type="match status" value="2"/>
</dbReference>
<dbReference type="AlphaFoldDB" id="A0A2K9NVH2"/>
<keyword evidence="7" id="KW-0472">Membrane</keyword>
<evidence type="ECO:0000256" key="2">
    <source>
        <dbReference type="ARBA" id="ARBA00022448"/>
    </source>
</evidence>
<evidence type="ECO:0000313" key="9">
    <source>
        <dbReference type="Proteomes" id="UP000235584"/>
    </source>
</evidence>
<organism evidence="8 9">
    <name type="scientific">Bacteriovorax stolpii</name>
    <name type="common">Bdellovibrio stolpii</name>
    <dbReference type="NCBI Taxonomy" id="960"/>
    <lineage>
        <taxon>Bacteria</taxon>
        <taxon>Pseudomonadati</taxon>
        <taxon>Bdellovibrionota</taxon>
        <taxon>Bacteriovoracia</taxon>
        <taxon>Bacteriovoracales</taxon>
        <taxon>Bacteriovoracaceae</taxon>
        <taxon>Bacteriovorax</taxon>
    </lineage>
</organism>
<evidence type="ECO:0000256" key="1">
    <source>
        <dbReference type="ARBA" id="ARBA00004202"/>
    </source>
</evidence>
<dbReference type="InterPro" id="IPR027417">
    <property type="entry name" value="P-loop_NTPase"/>
</dbReference>
<keyword evidence="9" id="KW-1185">Reference proteome</keyword>
<dbReference type="EMBL" id="CP025704">
    <property type="protein sequence ID" value="AUN99506.1"/>
    <property type="molecule type" value="Genomic_DNA"/>
</dbReference>
<keyword evidence="4" id="KW-0547">Nucleotide-binding</keyword>
<dbReference type="GO" id="GO:0043190">
    <property type="term" value="C:ATP-binding cassette (ABC) transporter complex"/>
    <property type="evidence" value="ECO:0007669"/>
    <property type="project" value="TreeGrafter"/>
</dbReference>
<dbReference type="KEGG" id="bsto:C0V70_15615"/>
<proteinExistence type="predicted"/>
<dbReference type="SUPFAM" id="SSF52540">
    <property type="entry name" value="P-loop containing nucleoside triphosphate hydrolases"/>
    <property type="match status" value="2"/>
</dbReference>
<dbReference type="GO" id="GO:0005524">
    <property type="term" value="F:ATP binding"/>
    <property type="evidence" value="ECO:0007669"/>
    <property type="project" value="UniProtKB-KW"/>
</dbReference>
<dbReference type="CDD" id="cd03225">
    <property type="entry name" value="ABC_cobalt_CbiO_domain1"/>
    <property type="match status" value="2"/>
</dbReference>
<evidence type="ECO:0000256" key="3">
    <source>
        <dbReference type="ARBA" id="ARBA00022475"/>
    </source>
</evidence>
<gene>
    <name evidence="8" type="ORF">C0V70_15615</name>
</gene>
<dbReference type="InterPro" id="IPR003439">
    <property type="entry name" value="ABC_transporter-like_ATP-bd"/>
</dbReference>
<evidence type="ECO:0000256" key="7">
    <source>
        <dbReference type="ARBA" id="ARBA00023136"/>
    </source>
</evidence>
<evidence type="ECO:0000256" key="4">
    <source>
        <dbReference type="ARBA" id="ARBA00022741"/>
    </source>
</evidence>
<dbReference type="Proteomes" id="UP000235584">
    <property type="component" value="Chromosome"/>
</dbReference>
<keyword evidence="3" id="KW-1003">Cell membrane</keyword>